<keyword evidence="2" id="KW-1185">Reference proteome</keyword>
<accession>A0ABN0CJY3</accession>
<sequence>MNKKKSKNERDIIQMMPLFLAKNAYLISFDLNSIIFLSVYRKLLNA</sequence>
<evidence type="ECO:0000313" key="1">
    <source>
        <dbReference type="EMBL" id="EGF49605.1"/>
    </source>
</evidence>
<name>A0ABN0CJY3_9BACE</name>
<evidence type="ECO:0000313" key="2">
    <source>
        <dbReference type="Proteomes" id="UP000010321"/>
    </source>
</evidence>
<protein>
    <submittedName>
        <fullName evidence="1">Uncharacterized protein</fullName>
    </submittedName>
</protein>
<dbReference type="Proteomes" id="UP000010321">
    <property type="component" value="Unassembled WGS sequence"/>
</dbReference>
<comment type="caution">
    <text evidence="1">The sequence shown here is derived from an EMBL/GenBank/DDBJ whole genome shotgun (WGS) entry which is preliminary data.</text>
</comment>
<organism evidence="1 2">
    <name type="scientific">Bacteroides clarus YIT 12056</name>
    <dbReference type="NCBI Taxonomy" id="762984"/>
    <lineage>
        <taxon>Bacteria</taxon>
        <taxon>Pseudomonadati</taxon>
        <taxon>Bacteroidota</taxon>
        <taxon>Bacteroidia</taxon>
        <taxon>Bacteroidales</taxon>
        <taxon>Bacteroidaceae</taxon>
        <taxon>Bacteroides</taxon>
    </lineage>
</organism>
<gene>
    <name evidence="1" type="ORF">HMPREF9445_02976</name>
</gene>
<reference evidence="1 2" key="1">
    <citation type="submission" date="2011-02" db="EMBL/GenBank/DDBJ databases">
        <authorList>
            <person name="Weinstock G."/>
            <person name="Sodergren E."/>
            <person name="Clifton S."/>
            <person name="Fulton L."/>
            <person name="Fulton B."/>
            <person name="Courtney L."/>
            <person name="Fronick C."/>
            <person name="Harrison M."/>
            <person name="Strong C."/>
            <person name="Farmer C."/>
            <person name="Delahaunty K."/>
            <person name="Markovic C."/>
            <person name="Hall O."/>
            <person name="Minx P."/>
            <person name="Tomlinson C."/>
            <person name="Mitreva M."/>
            <person name="Hou S."/>
            <person name="Chen J."/>
            <person name="Wollam A."/>
            <person name="Pepin K.H."/>
            <person name="Johnson M."/>
            <person name="Bhonagiri V."/>
            <person name="Zhang X."/>
            <person name="Suruliraj S."/>
            <person name="Warren W."/>
            <person name="Chinwalla A."/>
            <person name="Mardis E.R."/>
            <person name="Wilson R.K."/>
        </authorList>
    </citation>
    <scope>NUCLEOTIDE SEQUENCE [LARGE SCALE GENOMIC DNA]</scope>
    <source>
        <strain evidence="1 2">YIT 12056</strain>
    </source>
</reference>
<proteinExistence type="predicted"/>
<dbReference type="EMBL" id="AFBM01000031">
    <property type="protein sequence ID" value="EGF49605.1"/>
    <property type="molecule type" value="Genomic_DNA"/>
</dbReference>